<dbReference type="EMBL" id="MN739004">
    <property type="protein sequence ID" value="QHT34666.1"/>
    <property type="molecule type" value="Genomic_DNA"/>
</dbReference>
<evidence type="ECO:0000256" key="1">
    <source>
        <dbReference type="SAM" id="MobiDB-lite"/>
    </source>
</evidence>
<evidence type="ECO:0000313" key="2">
    <source>
        <dbReference type="EMBL" id="QHT34666.1"/>
    </source>
</evidence>
<proteinExistence type="predicted"/>
<feature type="region of interest" description="Disordered" evidence="1">
    <location>
        <begin position="369"/>
        <end position="446"/>
    </location>
</feature>
<feature type="compositionally biased region" description="Polar residues" evidence="1">
    <location>
        <begin position="169"/>
        <end position="191"/>
    </location>
</feature>
<feature type="compositionally biased region" description="Low complexity" evidence="1">
    <location>
        <begin position="381"/>
        <end position="402"/>
    </location>
</feature>
<dbReference type="AlphaFoldDB" id="A0A6C0EZN3"/>
<reference evidence="2" key="1">
    <citation type="journal article" date="2020" name="Nature">
        <title>Giant virus diversity and host interactions through global metagenomics.</title>
        <authorList>
            <person name="Schulz F."/>
            <person name="Roux S."/>
            <person name="Paez-Espino D."/>
            <person name="Jungbluth S."/>
            <person name="Walsh D.A."/>
            <person name="Denef V.J."/>
            <person name="McMahon K.D."/>
            <person name="Konstantinidis K.T."/>
            <person name="Eloe-Fadrosh E.A."/>
            <person name="Kyrpides N.C."/>
            <person name="Woyke T."/>
        </authorList>
    </citation>
    <scope>NUCLEOTIDE SEQUENCE</scope>
    <source>
        <strain evidence="2">GVMAG-M-3300009163-63</strain>
    </source>
</reference>
<sequence length="446" mass="49989">MKKSVEKGVAVIPDEFKKVIFDFVGDISNTFPEYRETLGSFLEGSTNDSANVVSILYKYCSNVYPERFFDILYKNDKIFNKEDAANVNVNTHFLPNIDFCSLWNTEGISDATRETIWKYLQLILMTIITNIEDKKSFGDAANLFEAINENELRGKLEETIQQMYNMFEPNNASSTDAGADNATNDESNNGKKPSFNFFDWAKDIGGDDDEGDEGEKGSSSSFSSANAESIHEHISNILNGKIGKLAKEIAEETAKDVDFDMDFDESKGDGVNFQNVFQKMFKNPGKLMGLVKSVGSKLDQKFKSGEIKESELMQEASDLLSKMKNMPGMNNLTDMLNKMGMGNMGGNMKGNAGGKMNFGAMQSQLQKNMKMSKMKERMQEKLAQQQQQKQQQEAQQLQQLHQQKTHPAPAVFSTGETVERTPVDASIPSLAQNQNKKKHKKNKSKK</sequence>
<protein>
    <submittedName>
        <fullName evidence="2">Uncharacterized protein</fullName>
    </submittedName>
</protein>
<feature type="compositionally biased region" description="Basic residues" evidence="1">
    <location>
        <begin position="435"/>
        <end position="446"/>
    </location>
</feature>
<organism evidence="2">
    <name type="scientific">viral metagenome</name>
    <dbReference type="NCBI Taxonomy" id="1070528"/>
    <lineage>
        <taxon>unclassified sequences</taxon>
        <taxon>metagenomes</taxon>
        <taxon>organismal metagenomes</taxon>
    </lineage>
</organism>
<accession>A0A6C0EZN3</accession>
<name>A0A6C0EZN3_9ZZZZ</name>
<feature type="region of interest" description="Disordered" evidence="1">
    <location>
        <begin position="169"/>
        <end position="226"/>
    </location>
</feature>